<dbReference type="Gene3D" id="3.40.50.2000">
    <property type="entry name" value="Glycogen Phosphorylase B"/>
    <property type="match status" value="2"/>
</dbReference>
<dbReference type="PANTHER" id="PTHR12526">
    <property type="entry name" value="GLYCOSYLTRANSFERASE"/>
    <property type="match status" value="1"/>
</dbReference>
<evidence type="ECO:0000313" key="6">
    <source>
        <dbReference type="Proteomes" id="UP000215005"/>
    </source>
</evidence>
<reference evidence="5 6" key="1">
    <citation type="submission" date="2017-08" db="EMBL/GenBank/DDBJ databases">
        <title>The complete genome sequence of Nocardiopsis gilva YIM 90087.</title>
        <authorList>
            <person name="Yin M."/>
            <person name="Tang S."/>
        </authorList>
    </citation>
    <scope>NUCLEOTIDE SEQUENCE [LARGE SCALE GENOMIC DNA]</scope>
    <source>
        <strain evidence="5 6">YIM 90087</strain>
    </source>
</reference>
<dbReference type="EMBL" id="CP022753">
    <property type="protein sequence ID" value="ASU82004.1"/>
    <property type="molecule type" value="Genomic_DNA"/>
</dbReference>
<evidence type="ECO:0000313" key="5">
    <source>
        <dbReference type="EMBL" id="ASU82004.1"/>
    </source>
</evidence>
<accession>A0A223S1M8</accession>
<protein>
    <recommendedName>
        <fullName evidence="7">Glycosyltransferase</fullName>
    </recommendedName>
</protein>
<keyword evidence="1" id="KW-0328">Glycosyltransferase</keyword>
<dbReference type="KEGG" id="ngv:CDO52_03715"/>
<keyword evidence="2" id="KW-0808">Transferase</keyword>
<dbReference type="InterPro" id="IPR001296">
    <property type="entry name" value="Glyco_trans_1"/>
</dbReference>
<dbReference type="PANTHER" id="PTHR12526:SF510">
    <property type="entry name" value="D-INOSITOL 3-PHOSPHATE GLYCOSYLTRANSFERASE"/>
    <property type="match status" value="1"/>
</dbReference>
<evidence type="ECO:0000259" key="3">
    <source>
        <dbReference type="Pfam" id="PF00534"/>
    </source>
</evidence>
<gene>
    <name evidence="5" type="ORF">CDO52_03715</name>
</gene>
<dbReference type="SUPFAM" id="SSF53756">
    <property type="entry name" value="UDP-Glycosyltransferase/glycogen phosphorylase"/>
    <property type="match status" value="1"/>
</dbReference>
<keyword evidence="6" id="KW-1185">Reference proteome</keyword>
<dbReference type="RefSeq" id="WP_094932205.1">
    <property type="nucleotide sequence ID" value="NZ_CP022753.1"/>
</dbReference>
<evidence type="ECO:0000256" key="2">
    <source>
        <dbReference type="ARBA" id="ARBA00022679"/>
    </source>
</evidence>
<dbReference type="Pfam" id="PF13439">
    <property type="entry name" value="Glyco_transf_4"/>
    <property type="match status" value="1"/>
</dbReference>
<evidence type="ECO:0008006" key="7">
    <source>
        <dbReference type="Google" id="ProtNLM"/>
    </source>
</evidence>
<evidence type="ECO:0000259" key="4">
    <source>
        <dbReference type="Pfam" id="PF13439"/>
    </source>
</evidence>
<dbReference type="Proteomes" id="UP000215005">
    <property type="component" value="Chromosome"/>
</dbReference>
<name>A0A223S1M8_9ACTN</name>
<organism evidence="5 6">
    <name type="scientific">Nocardiopsis gilva YIM 90087</name>
    <dbReference type="NCBI Taxonomy" id="1235441"/>
    <lineage>
        <taxon>Bacteria</taxon>
        <taxon>Bacillati</taxon>
        <taxon>Actinomycetota</taxon>
        <taxon>Actinomycetes</taxon>
        <taxon>Streptosporangiales</taxon>
        <taxon>Nocardiopsidaceae</taxon>
        <taxon>Nocardiopsis</taxon>
    </lineage>
</organism>
<sequence length="401" mass="45153">MSEKIRVLLLLWSLQGGGAERMAVNLMNHLNQEEFDVRMCLLRRYGPYLDLVDNDFIDSPGTDGAFAFDHLGNRAVFKPGRLIRGGLLAPVYLARMMRIHRPHVVISFCKGTSIATMAATWICGGRKFQWIVREGNNTEAVISDELQAPLSRQALKWLTYRCFSSADCLLTTSHQLADHLRKHMPRQPRRLRTIHNAVDLDFIDQKKIEELAGAPGKPYCIAAGRLQHQKGFDILISAYAKMKGNKDLDLVILGVGHDEEQLKGLAEKLGVADRVHFTGWQDGPWTWFARSRFLVLPSRWEGFANVVTEAMSCGTPVIATDCGFGPREIIRNNVNGLLCPVEDDEALSLTMDLLASDEKLRDKLVKAGFRRAKDFDIRNIVKKYENLMREQVHDAALANLG</sequence>
<dbReference type="GO" id="GO:0016757">
    <property type="term" value="F:glycosyltransferase activity"/>
    <property type="evidence" value="ECO:0007669"/>
    <property type="project" value="UniProtKB-KW"/>
</dbReference>
<dbReference type="AlphaFoldDB" id="A0A223S1M8"/>
<proteinExistence type="predicted"/>
<evidence type="ECO:0000256" key="1">
    <source>
        <dbReference type="ARBA" id="ARBA00022676"/>
    </source>
</evidence>
<feature type="domain" description="Glycosyltransferase subfamily 4-like N-terminal" evidence="4">
    <location>
        <begin position="17"/>
        <end position="201"/>
    </location>
</feature>
<feature type="domain" description="Glycosyl transferase family 1" evidence="3">
    <location>
        <begin position="208"/>
        <end position="369"/>
    </location>
</feature>
<dbReference type="OrthoDB" id="9802525at2"/>
<dbReference type="Pfam" id="PF00534">
    <property type="entry name" value="Glycos_transf_1"/>
    <property type="match status" value="1"/>
</dbReference>
<dbReference type="InterPro" id="IPR028098">
    <property type="entry name" value="Glyco_trans_4-like_N"/>
</dbReference>
<dbReference type="CDD" id="cd03811">
    <property type="entry name" value="GT4_GT28_WabH-like"/>
    <property type="match status" value="1"/>
</dbReference>